<dbReference type="PROSITE" id="PS51387">
    <property type="entry name" value="FAD_PCMH"/>
    <property type="match status" value="1"/>
</dbReference>
<accession>A0ABP6SZ93</accession>
<sequence length="294" mass="30704">MKPAPFEYSAPESLDETLALLADCAERDEEAKPIAGGQSLTPMLALRLAYVDRLVDLRRVAELRGAERRDGGLWIGATTTQAAVQRSPDVTAVAPLFARATPLIGHFQIRNRGTIGGSLAHADGSAEYPAVAVALDARIEVASRRGTRTIPATEFFTGFLSTELAPDELLTGVSVPAWSGRCGYAVEEFARRHGDFAIAGVAVAVALDEDARIRRCGIGLFGVGATPVRAVDAETALIGAAADEVSTTDVGHAALSGLAGVPSDLHGSADYRKRVGAALVARALGNALREARHG</sequence>
<dbReference type="PANTHER" id="PTHR42659:SF2">
    <property type="entry name" value="XANTHINE DEHYDROGENASE SUBUNIT C-RELATED"/>
    <property type="match status" value="1"/>
</dbReference>
<evidence type="ECO:0000256" key="2">
    <source>
        <dbReference type="ARBA" id="ARBA00022827"/>
    </source>
</evidence>
<keyword evidence="3" id="KW-0560">Oxidoreductase</keyword>
<protein>
    <submittedName>
        <fullName evidence="5">Xanthine dehydrogenase family protein subunit M</fullName>
    </submittedName>
</protein>
<keyword evidence="2" id="KW-0274">FAD</keyword>
<dbReference type="InterPro" id="IPR002346">
    <property type="entry name" value="Mopterin_DH_FAD-bd"/>
</dbReference>
<evidence type="ECO:0000256" key="1">
    <source>
        <dbReference type="ARBA" id="ARBA00022630"/>
    </source>
</evidence>
<keyword evidence="1" id="KW-0285">Flavoprotein</keyword>
<dbReference type="Proteomes" id="UP001501676">
    <property type="component" value="Unassembled WGS sequence"/>
</dbReference>
<dbReference type="SMART" id="SM01092">
    <property type="entry name" value="CO_deh_flav_C"/>
    <property type="match status" value="1"/>
</dbReference>
<dbReference type="EMBL" id="BAAAYN010000024">
    <property type="protein sequence ID" value="GAA3389125.1"/>
    <property type="molecule type" value="Genomic_DNA"/>
</dbReference>
<dbReference type="InterPro" id="IPR016166">
    <property type="entry name" value="FAD-bd_PCMH"/>
</dbReference>
<dbReference type="Gene3D" id="3.30.465.10">
    <property type="match status" value="1"/>
</dbReference>
<feature type="domain" description="FAD-binding PCMH-type" evidence="4">
    <location>
        <begin position="1"/>
        <end position="180"/>
    </location>
</feature>
<name>A0ABP6SZ93_9ACTN</name>
<keyword evidence="6" id="KW-1185">Reference proteome</keyword>
<gene>
    <name evidence="5" type="ORF">GCM10020369_38030</name>
</gene>
<proteinExistence type="predicted"/>
<dbReference type="InterPro" id="IPR005107">
    <property type="entry name" value="CO_DH_flav_C"/>
</dbReference>
<dbReference type="Pfam" id="PF00941">
    <property type="entry name" value="FAD_binding_5"/>
    <property type="match status" value="1"/>
</dbReference>
<dbReference type="InterPro" id="IPR016169">
    <property type="entry name" value="FAD-bd_PCMH_sub2"/>
</dbReference>
<organism evidence="5 6">
    <name type="scientific">Cryptosporangium minutisporangium</name>
    <dbReference type="NCBI Taxonomy" id="113569"/>
    <lineage>
        <taxon>Bacteria</taxon>
        <taxon>Bacillati</taxon>
        <taxon>Actinomycetota</taxon>
        <taxon>Actinomycetes</taxon>
        <taxon>Cryptosporangiales</taxon>
        <taxon>Cryptosporangiaceae</taxon>
        <taxon>Cryptosporangium</taxon>
    </lineage>
</organism>
<evidence type="ECO:0000259" key="4">
    <source>
        <dbReference type="PROSITE" id="PS51387"/>
    </source>
</evidence>
<evidence type="ECO:0000313" key="5">
    <source>
        <dbReference type="EMBL" id="GAA3389125.1"/>
    </source>
</evidence>
<evidence type="ECO:0000313" key="6">
    <source>
        <dbReference type="Proteomes" id="UP001501676"/>
    </source>
</evidence>
<dbReference type="Gene3D" id="3.30.43.10">
    <property type="entry name" value="Uridine Diphospho-n-acetylenolpyruvylglucosamine Reductase, domain 2"/>
    <property type="match status" value="1"/>
</dbReference>
<dbReference type="InterPro" id="IPR036318">
    <property type="entry name" value="FAD-bd_PCMH-like_sf"/>
</dbReference>
<evidence type="ECO:0000256" key="3">
    <source>
        <dbReference type="ARBA" id="ARBA00023002"/>
    </source>
</evidence>
<dbReference type="SUPFAM" id="SSF56176">
    <property type="entry name" value="FAD-binding/transporter-associated domain-like"/>
    <property type="match status" value="1"/>
</dbReference>
<dbReference type="SUPFAM" id="SSF55447">
    <property type="entry name" value="CO dehydrogenase flavoprotein C-terminal domain-like"/>
    <property type="match status" value="1"/>
</dbReference>
<dbReference type="Gene3D" id="3.30.390.50">
    <property type="entry name" value="CO dehydrogenase flavoprotein, C-terminal domain"/>
    <property type="match status" value="1"/>
</dbReference>
<dbReference type="InterPro" id="IPR051312">
    <property type="entry name" value="Diverse_Substr_Oxidored"/>
</dbReference>
<dbReference type="PANTHER" id="PTHR42659">
    <property type="entry name" value="XANTHINE DEHYDROGENASE SUBUNIT C-RELATED"/>
    <property type="match status" value="1"/>
</dbReference>
<dbReference type="InterPro" id="IPR036683">
    <property type="entry name" value="CO_DH_flav_C_dom_sf"/>
</dbReference>
<comment type="caution">
    <text evidence="5">The sequence shown here is derived from an EMBL/GenBank/DDBJ whole genome shotgun (WGS) entry which is preliminary data.</text>
</comment>
<dbReference type="InterPro" id="IPR016167">
    <property type="entry name" value="FAD-bd_PCMH_sub1"/>
</dbReference>
<dbReference type="Pfam" id="PF03450">
    <property type="entry name" value="CO_deh_flav_C"/>
    <property type="match status" value="1"/>
</dbReference>
<dbReference type="RefSeq" id="WP_345729485.1">
    <property type="nucleotide sequence ID" value="NZ_BAAAYN010000024.1"/>
</dbReference>
<reference evidence="6" key="1">
    <citation type="journal article" date="2019" name="Int. J. Syst. Evol. Microbiol.">
        <title>The Global Catalogue of Microorganisms (GCM) 10K type strain sequencing project: providing services to taxonomists for standard genome sequencing and annotation.</title>
        <authorList>
            <consortium name="The Broad Institute Genomics Platform"/>
            <consortium name="The Broad Institute Genome Sequencing Center for Infectious Disease"/>
            <person name="Wu L."/>
            <person name="Ma J."/>
        </authorList>
    </citation>
    <scope>NUCLEOTIDE SEQUENCE [LARGE SCALE GENOMIC DNA]</scope>
    <source>
        <strain evidence="6">JCM 9458</strain>
    </source>
</reference>